<accession>A0A6J1G770</accession>
<dbReference type="PROSITE" id="PS51017">
    <property type="entry name" value="CCT"/>
    <property type="match status" value="1"/>
</dbReference>
<dbReference type="GO" id="GO:0009909">
    <property type="term" value="P:regulation of flower development"/>
    <property type="evidence" value="ECO:0007669"/>
    <property type="project" value="InterPro"/>
</dbReference>
<dbReference type="GO" id="GO:0005634">
    <property type="term" value="C:nucleus"/>
    <property type="evidence" value="ECO:0007669"/>
    <property type="project" value="UniProtKB-SubCell"/>
</dbReference>
<dbReference type="InterPro" id="IPR045281">
    <property type="entry name" value="CONSTANS-like"/>
</dbReference>
<keyword evidence="5" id="KW-1185">Reference proteome</keyword>
<reference evidence="6" key="1">
    <citation type="submission" date="2025-08" db="UniProtKB">
        <authorList>
            <consortium name="RefSeq"/>
        </authorList>
    </citation>
    <scope>IDENTIFICATION</scope>
    <source>
        <tissue evidence="6">Young leaves</tissue>
    </source>
</reference>
<dbReference type="RefSeq" id="XP_022947706.1">
    <property type="nucleotide sequence ID" value="XM_023091938.1"/>
</dbReference>
<proteinExistence type="predicted"/>
<keyword evidence="2 3" id="KW-0539">Nucleus</keyword>
<sequence length="245" mass="27824">MASFPHLYSDHLLPPNTNNTFSDVHTLLMPAGDYGMCSIRPNHHVDLAAGGQPFIIPSPSDALSPLLTMPCPVSDMTVPSWPESNMGLYGIHSFIGSQAALPGACEYGDEVFGYVPELKPVYSSSKYEMGGVEESNIKVAIRYSEEERKERIVRYLKKRNQRNFNKTIKYACRKTLADRRTRVRGRFARNNNELCHTQIPLQTNQLNKQRDQTNKEEEESWLQELAASLMYLPYVTDFSGLDHHL</sequence>
<dbReference type="AlphaFoldDB" id="A0A6J1G770"/>
<dbReference type="Pfam" id="PF06203">
    <property type="entry name" value="CCT"/>
    <property type="match status" value="1"/>
</dbReference>
<evidence type="ECO:0000313" key="6">
    <source>
        <dbReference type="RefSeq" id="XP_022947706.1"/>
    </source>
</evidence>
<protein>
    <submittedName>
        <fullName evidence="6">Uncharacterized protein LOC111451492</fullName>
    </submittedName>
</protein>
<dbReference type="InterPro" id="IPR010402">
    <property type="entry name" value="CCT_domain"/>
</dbReference>
<dbReference type="GO" id="GO:0003700">
    <property type="term" value="F:DNA-binding transcription factor activity"/>
    <property type="evidence" value="ECO:0007669"/>
    <property type="project" value="TreeGrafter"/>
</dbReference>
<gene>
    <name evidence="6" type="primary">LOC111451492</name>
</gene>
<name>A0A6J1G770_CUCMO</name>
<evidence type="ECO:0000256" key="2">
    <source>
        <dbReference type="ARBA" id="ARBA00023242"/>
    </source>
</evidence>
<evidence type="ECO:0000259" key="4">
    <source>
        <dbReference type="PROSITE" id="PS51017"/>
    </source>
</evidence>
<dbReference type="Proteomes" id="UP000504609">
    <property type="component" value="Unplaced"/>
</dbReference>
<organism evidence="5 6">
    <name type="scientific">Cucurbita moschata</name>
    <name type="common">Winter crookneck squash</name>
    <name type="synonym">Cucurbita pepo var. moschata</name>
    <dbReference type="NCBI Taxonomy" id="3662"/>
    <lineage>
        <taxon>Eukaryota</taxon>
        <taxon>Viridiplantae</taxon>
        <taxon>Streptophyta</taxon>
        <taxon>Embryophyta</taxon>
        <taxon>Tracheophyta</taxon>
        <taxon>Spermatophyta</taxon>
        <taxon>Magnoliopsida</taxon>
        <taxon>eudicotyledons</taxon>
        <taxon>Gunneridae</taxon>
        <taxon>Pentapetalae</taxon>
        <taxon>rosids</taxon>
        <taxon>fabids</taxon>
        <taxon>Cucurbitales</taxon>
        <taxon>Cucurbitaceae</taxon>
        <taxon>Cucurbiteae</taxon>
        <taxon>Cucurbita</taxon>
    </lineage>
</organism>
<dbReference type="GeneID" id="111451492"/>
<feature type="domain" description="CCT" evidence="4">
    <location>
        <begin position="148"/>
        <end position="190"/>
    </location>
</feature>
<evidence type="ECO:0000313" key="5">
    <source>
        <dbReference type="Proteomes" id="UP000504609"/>
    </source>
</evidence>
<evidence type="ECO:0000256" key="1">
    <source>
        <dbReference type="ARBA" id="ARBA00004123"/>
    </source>
</evidence>
<comment type="subcellular location">
    <subcellularLocation>
        <location evidence="1 3">Nucleus</location>
    </subcellularLocation>
</comment>
<dbReference type="KEGG" id="cmos:111451492"/>
<dbReference type="PANTHER" id="PTHR31319:SF110">
    <property type="entry name" value="CCT MOTIF FAMILY PROTEIN"/>
    <property type="match status" value="1"/>
</dbReference>
<dbReference type="PANTHER" id="PTHR31319">
    <property type="entry name" value="ZINC FINGER PROTEIN CONSTANS-LIKE 4"/>
    <property type="match status" value="1"/>
</dbReference>
<evidence type="ECO:0000256" key="3">
    <source>
        <dbReference type="PROSITE-ProRule" id="PRU00357"/>
    </source>
</evidence>